<dbReference type="InterPro" id="IPR003114">
    <property type="entry name" value="Phox_assoc"/>
</dbReference>
<dbReference type="Proteomes" id="UP001287286">
    <property type="component" value="Unassembled WGS sequence"/>
</dbReference>
<name>A0ABR0C9A4_PURLI</name>
<feature type="domain" description="PXA" evidence="5">
    <location>
        <begin position="300"/>
        <end position="506"/>
    </location>
</feature>
<evidence type="ECO:0000256" key="1">
    <source>
        <dbReference type="ARBA" id="ARBA00004496"/>
    </source>
</evidence>
<feature type="region of interest" description="Disordered" evidence="3">
    <location>
        <begin position="1007"/>
        <end position="1030"/>
    </location>
</feature>
<feature type="region of interest" description="Disordered" evidence="3">
    <location>
        <begin position="199"/>
        <end position="262"/>
    </location>
</feature>
<keyword evidence="4" id="KW-0812">Transmembrane</keyword>
<keyword evidence="7" id="KW-1185">Reference proteome</keyword>
<gene>
    <name evidence="6" type="ORF">Purlil1_3157</name>
</gene>
<feature type="transmembrane region" description="Helical" evidence="4">
    <location>
        <begin position="540"/>
        <end position="563"/>
    </location>
</feature>
<reference evidence="6 7" key="1">
    <citation type="journal article" date="2024" name="Microbiol. Resour. Announc.">
        <title>Genome annotations for the ascomycete fungi Trichoderma harzianum, Trichoderma aggressivum, and Purpureocillium lilacinum.</title>
        <authorList>
            <person name="Beijen E.P.W."/>
            <person name="Ohm R.A."/>
        </authorList>
    </citation>
    <scope>NUCLEOTIDE SEQUENCE [LARGE SCALE GENOMIC DNA]</scope>
    <source>
        <strain evidence="6 7">CBS 150709</strain>
    </source>
</reference>
<sequence length="1084" mass="117678">MMHEVQTVPVPEDALVEMQRRTWGRLMGIGPLPARRAGAAGRAAGAAATRELIAAQALRRVIWSSFLPCGRAPVGATPPGSSPAPAGGPVPLPGARPGCAEPPRAPRQQPWRQARTVQRAARATATSGRCQTPADILRAAAQTATVPAYCNLVPTTSIPVRQRQRRLTTTSHRLTRRRFVLCHAWAGCSRRNTLQMSVASAVSPDSPAAASSPPPPPARAGTPRLKQQPASGNALAPGAPSGDRGGDRDRRSNRPPTIDPLSDRATEALIRRVLCSQQSGDKGRDVQTPIDELLPPLTSRNDVDLQLYAFLAIILREFVQSWYGKITTDEAFLAEIIHTIAHCTRALEQRLRKLDLESLVFNEIPEVIDKHISSEQAHTTCREERLTLNEAYRVSHQPLVQPPLVVDPREAFHALWPLPFLSPVPHPEDAPGSTSEQLENEAVYRQLLVQAVLAVLLPTEDLENPCLTALVGQIFSELIIGSLIGNKTTQPWLLFECICILARVIEEKKDRTAQRIVSGSHTHSAEGPPKQRYNWSVQGLFLWIIQLVFIFIASIRLLAGAIAMSTSLPPRRVIEDPDRPERNQATIEDQHHEAPAAAKVPILEFSAWRCVGNLVEIHTRMPWLGGILSLMQLGATRGPGRVAGLNSTLDRKAPPILAHHLAWRQCHWTSLELKRASSVRASDRGVPRPSPLPSFLPAHPRRPLGVSVASLPGGVLPGELAVGWPAVTRIASAASAKCLKLRFWSAIDGVGVSAPEPVTAPRRPLRARVDRGGRCASVLFGSAWPSQTHRQAHMSLQFRRLLPRQATHPLRSLALDEDDELPSHGPAILLTASNVCPIVRRSAHGLLAAQGPVLDRPWRCHHTSPSPGLSAIPHLSAASKQSQPQGAARGKKSSLPPRTRTCANARELPSSVAEPLAKRLGFPLFSLPLRRLLSRQIQSLFSPVHLSPALRSLRGVLFPNNAPGTPSLFPPSSDAELRALRRRAASSLLGLVPRGVARVYLCGRLASSSPPTPAGPSSSGPGPGDKQDKDADAMVDEVEGLLMVLGDDYCNKHLLYSVLELILLRLMPELSEKGVVELWDERLG</sequence>
<evidence type="ECO:0000313" key="7">
    <source>
        <dbReference type="Proteomes" id="UP001287286"/>
    </source>
</evidence>
<dbReference type="PANTHER" id="PTHR22999">
    <property type="entry name" value="PX SERINE/THREONINE KINASE PXK"/>
    <property type="match status" value="1"/>
</dbReference>
<accession>A0ABR0C9A4</accession>
<feature type="compositionally biased region" description="Low complexity" evidence="3">
    <location>
        <begin position="199"/>
        <end position="211"/>
    </location>
</feature>
<evidence type="ECO:0000256" key="2">
    <source>
        <dbReference type="ARBA" id="ARBA00022490"/>
    </source>
</evidence>
<feature type="region of interest" description="Disordered" evidence="3">
    <location>
        <begin position="76"/>
        <end position="115"/>
    </location>
</feature>
<keyword evidence="2" id="KW-0963">Cytoplasm</keyword>
<keyword evidence="4" id="KW-1133">Transmembrane helix</keyword>
<comment type="subcellular location">
    <subcellularLocation>
        <location evidence="1">Cytoplasm</location>
    </subcellularLocation>
</comment>
<keyword evidence="4" id="KW-0472">Membrane</keyword>
<comment type="caution">
    <text evidence="6">The sequence shown here is derived from an EMBL/GenBank/DDBJ whole genome shotgun (WGS) entry which is preliminary data.</text>
</comment>
<organism evidence="6 7">
    <name type="scientific">Purpureocillium lilacinum</name>
    <name type="common">Paecilomyces lilacinus</name>
    <dbReference type="NCBI Taxonomy" id="33203"/>
    <lineage>
        <taxon>Eukaryota</taxon>
        <taxon>Fungi</taxon>
        <taxon>Dikarya</taxon>
        <taxon>Ascomycota</taxon>
        <taxon>Pezizomycotina</taxon>
        <taxon>Sordariomycetes</taxon>
        <taxon>Hypocreomycetidae</taxon>
        <taxon>Hypocreales</taxon>
        <taxon>Ophiocordycipitaceae</taxon>
        <taxon>Purpureocillium</taxon>
    </lineage>
</organism>
<dbReference type="InterPro" id="IPR051837">
    <property type="entry name" value="SortingNexin/PXDomain-PKLike"/>
</dbReference>
<dbReference type="EMBL" id="JAWRVI010000008">
    <property type="protein sequence ID" value="KAK4092536.1"/>
    <property type="molecule type" value="Genomic_DNA"/>
</dbReference>
<evidence type="ECO:0000256" key="3">
    <source>
        <dbReference type="SAM" id="MobiDB-lite"/>
    </source>
</evidence>
<proteinExistence type="predicted"/>
<dbReference type="PROSITE" id="PS51207">
    <property type="entry name" value="PXA"/>
    <property type="match status" value="1"/>
</dbReference>
<feature type="compositionally biased region" description="Low complexity" evidence="3">
    <location>
        <begin position="95"/>
        <end position="115"/>
    </location>
</feature>
<dbReference type="SMART" id="SM00313">
    <property type="entry name" value="PXA"/>
    <property type="match status" value="1"/>
</dbReference>
<evidence type="ECO:0000256" key="4">
    <source>
        <dbReference type="SAM" id="Phobius"/>
    </source>
</evidence>
<feature type="compositionally biased region" description="Pro residues" evidence="3">
    <location>
        <begin position="80"/>
        <end position="94"/>
    </location>
</feature>
<evidence type="ECO:0000313" key="6">
    <source>
        <dbReference type="EMBL" id="KAK4092536.1"/>
    </source>
</evidence>
<dbReference type="PANTHER" id="PTHR22999:SF23">
    <property type="entry name" value="SORTING NEXIN-16"/>
    <property type="match status" value="1"/>
</dbReference>
<dbReference type="Pfam" id="PF02194">
    <property type="entry name" value="PXA"/>
    <property type="match status" value="1"/>
</dbReference>
<protein>
    <recommendedName>
        <fullName evidence="5">PXA domain-containing protein</fullName>
    </recommendedName>
</protein>
<evidence type="ECO:0000259" key="5">
    <source>
        <dbReference type="PROSITE" id="PS51207"/>
    </source>
</evidence>
<feature type="region of interest" description="Disordered" evidence="3">
    <location>
        <begin position="869"/>
        <end position="900"/>
    </location>
</feature>